<protein>
    <submittedName>
        <fullName evidence="1">Uncharacterized protein</fullName>
    </submittedName>
</protein>
<name>A0A4Z1G099_9HELO</name>
<gene>
    <name evidence="1" type="ORF">BPAE_0005g00090</name>
</gene>
<dbReference type="EMBL" id="PQXI01000005">
    <property type="protein sequence ID" value="TGO30416.1"/>
    <property type="molecule type" value="Genomic_DNA"/>
</dbReference>
<keyword evidence="2" id="KW-1185">Reference proteome</keyword>
<organism evidence="1 2">
    <name type="scientific">Botrytis paeoniae</name>
    <dbReference type="NCBI Taxonomy" id="278948"/>
    <lineage>
        <taxon>Eukaryota</taxon>
        <taxon>Fungi</taxon>
        <taxon>Dikarya</taxon>
        <taxon>Ascomycota</taxon>
        <taxon>Pezizomycotina</taxon>
        <taxon>Leotiomycetes</taxon>
        <taxon>Helotiales</taxon>
        <taxon>Sclerotiniaceae</taxon>
        <taxon>Botrytis</taxon>
    </lineage>
</organism>
<dbReference type="AlphaFoldDB" id="A0A4Z1G099"/>
<comment type="caution">
    <text evidence="1">The sequence shown here is derived from an EMBL/GenBank/DDBJ whole genome shotgun (WGS) entry which is preliminary data.</text>
</comment>
<evidence type="ECO:0000313" key="2">
    <source>
        <dbReference type="Proteomes" id="UP000297910"/>
    </source>
</evidence>
<sequence length="412" mass="46199">MEGDEIFLPIEALIFDLKKQLGEKDALLKKAKEDKDFICSSYRSALVDASKAYRKTKELHTTVSEKDKIIKDRDITIEKLQKTDALKNICEGNKALKRTVDNNDRVIAKKDVIISNIKQILADKDTTIAQKILLPSSAQPNSGPVFGSLEVLELVGGLTQGTKAHSLDQYLPILTCRRGKTPTRSQGGAAGCRGKSLIRMSLNTCPVNLQTELFKKPLYEIGLKIRARKLELDFAARTGSTAKDNILKPGNFAAHSADAIADAHMIRKFDPIVEIGTESGNPTSSRCPRLREQFLLNYIVSPELVLKSSKPRSPQDPGFSYLVYLINWYENLRLWNLEGIVGNAYGMLRKRIKGLVDRISTLEEFVNDDDFEEDEEVMKEFGGLQRIMSKLKAAHRSFRANLSLSRKRSKKS</sequence>
<dbReference type="Proteomes" id="UP000297910">
    <property type="component" value="Unassembled WGS sequence"/>
</dbReference>
<reference evidence="1 2" key="1">
    <citation type="submission" date="2017-12" db="EMBL/GenBank/DDBJ databases">
        <title>Comparative genomics of Botrytis spp.</title>
        <authorList>
            <person name="Valero-Jimenez C.A."/>
            <person name="Tapia P."/>
            <person name="Veloso J."/>
            <person name="Silva-Moreno E."/>
            <person name="Staats M."/>
            <person name="Valdes J.H."/>
            <person name="Van Kan J.A.L."/>
        </authorList>
    </citation>
    <scope>NUCLEOTIDE SEQUENCE [LARGE SCALE GENOMIC DNA]</scope>
    <source>
        <strain evidence="1 2">Bp0003</strain>
    </source>
</reference>
<accession>A0A4Z1G099</accession>
<evidence type="ECO:0000313" key="1">
    <source>
        <dbReference type="EMBL" id="TGO30416.1"/>
    </source>
</evidence>
<proteinExistence type="predicted"/>